<feature type="site" description="Could be important to modulate the pK values of the two catalytic cysteine residues" evidence="3">
    <location>
        <position position="209"/>
    </location>
</feature>
<dbReference type="Pfam" id="PF01678">
    <property type="entry name" value="DAP_epimerase"/>
    <property type="match status" value="2"/>
</dbReference>
<dbReference type="GO" id="GO:0009089">
    <property type="term" value="P:lysine biosynthetic process via diaminopimelate"/>
    <property type="evidence" value="ECO:0007669"/>
    <property type="project" value="UniProtKB-UniRule"/>
</dbReference>
<feature type="binding site" evidence="3">
    <location>
        <begin position="220"/>
        <end position="221"/>
    </location>
    <ligand>
        <name>substrate</name>
    </ligand>
</feature>
<comment type="function">
    <text evidence="3">Catalyzes the stereoinversion of LL-2,6-diaminopimelate (L,L-DAP) to meso-diaminopimelate (meso-DAP), a precursor of L-lysine.</text>
</comment>
<keyword evidence="6" id="KW-1185">Reference proteome</keyword>
<dbReference type="HAMAP" id="MF_00197">
    <property type="entry name" value="DAP_epimerase"/>
    <property type="match status" value="1"/>
</dbReference>
<comment type="caution">
    <text evidence="3">Lacks conserved residue(s) required for the propagation of feature annotation.</text>
</comment>
<dbReference type="SUPFAM" id="SSF54506">
    <property type="entry name" value="Diaminopimelate epimerase-like"/>
    <property type="match status" value="2"/>
</dbReference>
<evidence type="ECO:0000313" key="5">
    <source>
        <dbReference type="EMBL" id="AEH61315.1"/>
    </source>
</evidence>
<evidence type="ECO:0000256" key="1">
    <source>
        <dbReference type="ARBA" id="ARBA00010219"/>
    </source>
</evidence>
<organism evidence="5 6">
    <name type="scientific">Methanosalsum zhilinae (strain DSM 4017 / NBRC 107636 / OCM 62 / WeN5)</name>
    <name type="common">Methanohalophilus zhilinae</name>
    <dbReference type="NCBI Taxonomy" id="679901"/>
    <lineage>
        <taxon>Archaea</taxon>
        <taxon>Methanobacteriati</taxon>
        <taxon>Methanobacteriota</taxon>
        <taxon>Stenosarchaea group</taxon>
        <taxon>Methanomicrobia</taxon>
        <taxon>Methanosarcinales</taxon>
        <taxon>Methanosarcinaceae</taxon>
        <taxon>Methanosalsum</taxon>
    </lineage>
</organism>
<feature type="binding site" evidence="3">
    <location>
        <begin position="76"/>
        <end position="77"/>
    </location>
    <ligand>
        <name>substrate</name>
    </ligand>
</feature>
<evidence type="ECO:0000256" key="4">
    <source>
        <dbReference type="NCBIfam" id="TIGR00652"/>
    </source>
</evidence>
<dbReference type="Proteomes" id="UP000006622">
    <property type="component" value="Chromosome"/>
</dbReference>
<keyword evidence="3" id="KW-0963">Cytoplasm</keyword>
<evidence type="ECO:0000256" key="3">
    <source>
        <dbReference type="HAMAP-Rule" id="MF_00197"/>
    </source>
</evidence>
<dbReference type="OrthoDB" id="358699at2157"/>
<comment type="pathway">
    <text evidence="3">Amino-acid biosynthesis; L-lysine biosynthesis via DAP pathway; DL-2,6-diaminopimelate from LL-2,6-diaminopimelate: step 1/1.</text>
</comment>
<dbReference type="UniPathway" id="UPA00034">
    <property type="reaction ID" value="UER00025"/>
</dbReference>
<dbReference type="PANTHER" id="PTHR31689:SF0">
    <property type="entry name" value="DIAMINOPIMELATE EPIMERASE"/>
    <property type="match status" value="1"/>
</dbReference>
<dbReference type="GO" id="GO:0008837">
    <property type="term" value="F:diaminopimelate epimerase activity"/>
    <property type="evidence" value="ECO:0007669"/>
    <property type="project" value="UniProtKB-UniRule"/>
</dbReference>
<feature type="binding site" evidence="3">
    <location>
        <position position="12"/>
    </location>
    <ligand>
        <name>substrate</name>
    </ligand>
</feature>
<dbReference type="AlphaFoldDB" id="F7XNV8"/>
<feature type="binding site" evidence="3">
    <location>
        <position position="66"/>
    </location>
    <ligand>
        <name>substrate</name>
    </ligand>
</feature>
<proteinExistence type="inferred from homology"/>
<protein>
    <recommendedName>
        <fullName evidence="3 4">Diaminopimelate epimerase</fullName>
        <shortName evidence="3">DAP epimerase</shortName>
        <ecNumber evidence="3 4">5.1.1.7</ecNumber>
    </recommendedName>
    <alternativeName>
        <fullName evidence="3">PLP-independent amino acid racemase</fullName>
    </alternativeName>
</protein>
<dbReference type="GO" id="GO:0005829">
    <property type="term" value="C:cytosol"/>
    <property type="evidence" value="ECO:0007669"/>
    <property type="project" value="TreeGrafter"/>
</dbReference>
<dbReference type="RefSeq" id="WP_013898752.1">
    <property type="nucleotide sequence ID" value="NC_015676.1"/>
</dbReference>
<keyword evidence="2 3" id="KW-0413">Isomerase</keyword>
<feature type="active site" description="Proton acceptor" evidence="3">
    <location>
        <position position="219"/>
    </location>
</feature>
<dbReference type="GeneID" id="10823113"/>
<comment type="catalytic activity">
    <reaction evidence="3">
        <text>(2S,6S)-2,6-diaminopimelate = meso-2,6-diaminopimelate</text>
        <dbReference type="Rhea" id="RHEA:15393"/>
        <dbReference type="ChEBI" id="CHEBI:57609"/>
        <dbReference type="ChEBI" id="CHEBI:57791"/>
        <dbReference type="EC" id="5.1.1.7"/>
    </reaction>
</comment>
<evidence type="ECO:0000256" key="2">
    <source>
        <dbReference type="ARBA" id="ARBA00023235"/>
    </source>
</evidence>
<comment type="subcellular location">
    <subcellularLocation>
        <location evidence="3">Cytoplasm</location>
    </subcellularLocation>
</comment>
<feature type="site" description="Could be important to modulate the pK values of the two catalytic cysteine residues" evidence="3">
    <location>
        <position position="161"/>
    </location>
</feature>
<dbReference type="InterPro" id="IPR001653">
    <property type="entry name" value="DAP_epimerase_DapF"/>
</dbReference>
<dbReference type="EMBL" id="CP002101">
    <property type="protein sequence ID" value="AEH61315.1"/>
    <property type="molecule type" value="Genomic_DNA"/>
</dbReference>
<dbReference type="EC" id="5.1.1.7" evidence="3 4"/>
<feature type="active site" description="Proton donor" evidence="3">
    <location>
        <position position="75"/>
    </location>
</feature>
<feature type="binding site" evidence="3">
    <location>
        <begin position="209"/>
        <end position="210"/>
    </location>
    <ligand>
        <name>substrate</name>
    </ligand>
</feature>
<name>F7XNV8_METZD</name>
<dbReference type="Gene3D" id="3.10.310.10">
    <property type="entry name" value="Diaminopimelate Epimerase, Chain A, domain 1"/>
    <property type="match status" value="2"/>
</dbReference>
<keyword evidence="3" id="KW-0028">Amino-acid biosynthesis</keyword>
<feature type="binding site" evidence="3">
    <location>
        <position position="191"/>
    </location>
    <ligand>
        <name>substrate</name>
    </ligand>
</feature>
<gene>
    <name evidence="3" type="primary">dapF</name>
    <name evidence="5" type="ordered locus">Mzhil_1476</name>
</gene>
<dbReference type="HOGENOM" id="CLU_053306_3_0_2"/>
<keyword evidence="3" id="KW-0457">Lysine biosynthesis</keyword>
<comment type="similarity">
    <text evidence="1 3">Belongs to the diaminopimelate epimerase family.</text>
</comment>
<dbReference type="STRING" id="679901.Mzhil_1476"/>
<dbReference type="NCBIfam" id="TIGR00652">
    <property type="entry name" value="DapF"/>
    <property type="match status" value="1"/>
</dbReference>
<accession>F7XNV8</accession>
<comment type="subunit">
    <text evidence="3">Homodimer.</text>
</comment>
<reference evidence="5" key="1">
    <citation type="submission" date="2010-07" db="EMBL/GenBank/DDBJ databases">
        <title>The complete genome of Methanosalsum zhilinae DSM 4017.</title>
        <authorList>
            <consortium name="US DOE Joint Genome Institute (JGI-PGF)"/>
            <person name="Lucas S."/>
            <person name="Copeland A."/>
            <person name="Lapidus A."/>
            <person name="Glavina del Rio T."/>
            <person name="Dalin E."/>
            <person name="Tice H."/>
            <person name="Bruce D."/>
            <person name="Goodwin L."/>
            <person name="Pitluck S."/>
            <person name="Kyrpides N."/>
            <person name="Mavromatis K."/>
            <person name="Ovchinnikova G."/>
            <person name="Daligault H."/>
            <person name="Detter J.C."/>
            <person name="Han C."/>
            <person name="Tapia R."/>
            <person name="Larimer F."/>
            <person name="Land M."/>
            <person name="Hauser L."/>
            <person name="Markowitz V."/>
            <person name="Cheng J.-F."/>
            <person name="Hugenholtz P."/>
            <person name="Woyke T."/>
            <person name="Wu D."/>
            <person name="Spring S."/>
            <person name="Schueler E."/>
            <person name="Brambilla E."/>
            <person name="Klenk H.-P."/>
            <person name="Eisen J.A."/>
        </authorList>
    </citation>
    <scope>NUCLEOTIDE SEQUENCE</scope>
    <source>
        <strain evidence="5">DSM 4017</strain>
    </source>
</reference>
<sequence>MIEFTKIHGNGNDFIVIDEVDREIVQDSNKADFAVKYCDRRFGIGGDGVIYVSRPDNADLKMRLFQPDASEAEMCGNGIRCLVKYGFDSGYISLGTSTVDTMTGVLKVSTRRDDTFWVKVDMGMPLEKREQIPAEGDPEDDFIDITMHDHRVSVVNTGVPHAVVFVDNLDIDLMEVAPKIRFDAVFPKGANVNFVKVESDSEITVRTYERGVEGETLSCGTGSVAAAYVAHKKGMTGNKVQVRTKGGELNIVIDSDTTYMEGPAETVYNGVILK</sequence>
<evidence type="ECO:0000313" key="6">
    <source>
        <dbReference type="Proteomes" id="UP000006622"/>
    </source>
</evidence>
<dbReference type="KEGG" id="mzh:Mzhil_1476"/>
<dbReference type="PANTHER" id="PTHR31689">
    <property type="entry name" value="DIAMINOPIMELATE EPIMERASE, CHLOROPLASTIC"/>
    <property type="match status" value="1"/>
</dbReference>